<name>A0A7S8FH12_9BACT</name>
<dbReference type="Proteomes" id="UP000593737">
    <property type="component" value="Chromosome"/>
</dbReference>
<evidence type="ECO:0000313" key="1">
    <source>
        <dbReference type="EMBL" id="QPD05633.1"/>
    </source>
</evidence>
<evidence type="ECO:0008006" key="3">
    <source>
        <dbReference type="Google" id="ProtNLM"/>
    </source>
</evidence>
<reference evidence="1 2" key="1">
    <citation type="journal article" date="2020" name="ISME J.">
        <title>Enrichment and physiological characterization of a novel comammox Nitrospira indicates ammonium inhibition of complete nitrification.</title>
        <authorList>
            <person name="Sakoula D."/>
            <person name="Koch H."/>
            <person name="Frank J."/>
            <person name="Jetten M.S.M."/>
            <person name="van Kessel M.A.H.J."/>
            <person name="Lucker S."/>
        </authorList>
    </citation>
    <scope>NUCLEOTIDE SEQUENCE [LARGE SCALE GENOMIC DNA]</scope>
    <source>
        <strain evidence="1">Comreactor17</strain>
    </source>
</reference>
<dbReference type="AlphaFoldDB" id="A0A7S8FH12"/>
<dbReference type="KEGG" id="nkf:Nkreftii_003407"/>
<evidence type="ECO:0000313" key="2">
    <source>
        <dbReference type="Proteomes" id="UP000593737"/>
    </source>
</evidence>
<organism evidence="1 2">
    <name type="scientific">Candidatus Nitrospira kreftii</name>
    <dbReference type="NCBI Taxonomy" id="2652173"/>
    <lineage>
        <taxon>Bacteria</taxon>
        <taxon>Pseudomonadati</taxon>
        <taxon>Nitrospirota</taxon>
        <taxon>Nitrospiria</taxon>
        <taxon>Nitrospirales</taxon>
        <taxon>Nitrospiraceae</taxon>
        <taxon>Nitrospira</taxon>
    </lineage>
</organism>
<proteinExistence type="predicted"/>
<gene>
    <name evidence="1" type="ORF">Nkreftii_003407</name>
</gene>
<accession>A0A7S8FH12</accession>
<sequence>MPKAKNASKPKRHLDKFFDPIVANSIDFNASIKDFRKHPKYSVINFCSGLELILKARLLKEHWSLIVKRPEEAALLRFQNGDFVSVSVDEALKRLANIGSDTFSQDEARCFERLRDHRNKVVHFCHDAYSRKPDAKLLEEVAAEQCMAWCYLHQRLTGVWSEYFKEHSKAVERLNGRLHGHRVFLKAKFTTLGPNIKKEISVGAEYRNCSACGFHSARVDEANEPVHQIECRVCGTRNSFMRLACPQCHKLSDIDDLASGSCDNEDCGADISLDDVMKEYVPAYDPKDEEEEAYYCAACENSEPSATILGDRYFCFWCKEWFDTTAQCGFCGYHLVGFDAIGSSLYGCFMCDTAAREHFDKD</sequence>
<dbReference type="EMBL" id="CP047423">
    <property type="protein sequence ID" value="QPD05633.1"/>
    <property type="molecule type" value="Genomic_DNA"/>
</dbReference>
<protein>
    <recommendedName>
        <fullName evidence="3">HsdR</fullName>
    </recommendedName>
</protein>